<dbReference type="EMBL" id="JAIZAY010000011">
    <property type="protein sequence ID" value="KAJ8034011.1"/>
    <property type="molecule type" value="Genomic_DNA"/>
</dbReference>
<feature type="domain" description="EGF-like" evidence="3">
    <location>
        <begin position="213"/>
        <end position="251"/>
    </location>
</feature>
<dbReference type="PANTHER" id="PTHR19143">
    <property type="entry name" value="FIBRINOGEN/TENASCIN/ANGIOPOEITIN"/>
    <property type="match status" value="1"/>
</dbReference>
<dbReference type="OrthoDB" id="7250310at2759"/>
<protein>
    <submittedName>
        <fullName evidence="5">Ryncolin-4</fullName>
    </submittedName>
</protein>
<dbReference type="PROSITE" id="PS50026">
    <property type="entry name" value="EGF_3"/>
    <property type="match status" value="1"/>
</dbReference>
<gene>
    <name evidence="5" type="ORF">HOLleu_24419</name>
</gene>
<dbReference type="NCBIfam" id="NF040941">
    <property type="entry name" value="GGGWT_bact"/>
    <property type="match status" value="2"/>
</dbReference>
<dbReference type="InterPro" id="IPR014716">
    <property type="entry name" value="Fibrinogen_a/b/g_C_1"/>
</dbReference>
<dbReference type="GO" id="GO:0005615">
    <property type="term" value="C:extracellular space"/>
    <property type="evidence" value="ECO:0007669"/>
    <property type="project" value="TreeGrafter"/>
</dbReference>
<evidence type="ECO:0000256" key="2">
    <source>
        <dbReference type="SAM" id="SignalP"/>
    </source>
</evidence>
<proteinExistence type="predicted"/>
<keyword evidence="2" id="KW-0732">Signal</keyword>
<dbReference type="Gene3D" id="3.90.215.10">
    <property type="entry name" value="Gamma Fibrinogen, chain A, domain 1"/>
    <property type="match status" value="2"/>
</dbReference>
<sequence>MTRLIYSKSVRLILCFCWTSVSVSSQNSNSERSKEFVGSSFFVYQQPDYPRDCTEVRSQCSTNNSSGVYLIKPDGYREPFEVFCDNTKDFSGWTVIYRIRDGSVLFNRNWTDYKTGFGFLHQEFWIGNDKLSFLTSQKSYELRLDVISDAGLSFYVSYNRFRVGDEYSEYKLISDGEWNGTEEKINQLLCSVDKEDVGYISPRCSQRCFCSSGQYVCDVYQCSTNATCEERNNVVQCYCNTGYTGDGVNCIAISDCQDVYDRVSTESGIYKIKPTTWQGDPFDVYCNMTDGGDWTVFQRRVDGSQNSFLYWSDYRDGFATPERELWLGNDKLHSVTSQKNYELRVDVVDRLSVPFYAKHSSFSISDEDDNFTLSLGSYSEGNAGDNLNHINGQPFTTRDRDNDAHSGINCATLFHPYYYCGTPCSNNAGWWYKNSPCSFAHLNSPYGSTCLRWYKLPGEVCIIKYTEMKIRPT</sequence>
<evidence type="ECO:0000256" key="1">
    <source>
        <dbReference type="PROSITE-ProRule" id="PRU00076"/>
    </source>
</evidence>
<feature type="domain" description="Fibrinogen C-terminal" evidence="4">
    <location>
        <begin position="44"/>
        <end position="181"/>
    </location>
</feature>
<evidence type="ECO:0000259" key="3">
    <source>
        <dbReference type="PROSITE" id="PS50026"/>
    </source>
</evidence>
<dbReference type="InterPro" id="IPR000742">
    <property type="entry name" value="EGF"/>
</dbReference>
<comment type="caution">
    <text evidence="5">The sequence shown here is derived from an EMBL/GenBank/DDBJ whole genome shotgun (WGS) entry which is preliminary data.</text>
</comment>
<dbReference type="Gene3D" id="2.10.25.10">
    <property type="entry name" value="Laminin"/>
    <property type="match status" value="1"/>
</dbReference>
<dbReference type="SUPFAM" id="SSF56496">
    <property type="entry name" value="Fibrinogen C-terminal domain-like"/>
    <property type="match status" value="2"/>
</dbReference>
<comment type="caution">
    <text evidence="1">Lacks conserved residue(s) required for the propagation of feature annotation.</text>
</comment>
<dbReference type="Proteomes" id="UP001152320">
    <property type="component" value="Chromosome 11"/>
</dbReference>
<dbReference type="InterPro" id="IPR002181">
    <property type="entry name" value="Fibrinogen_a/b/g_C_dom"/>
</dbReference>
<name>A0A9Q1BWU7_HOLLE</name>
<organism evidence="5 6">
    <name type="scientific">Holothuria leucospilota</name>
    <name type="common">Black long sea cucumber</name>
    <name type="synonym">Mertensiothuria leucospilota</name>
    <dbReference type="NCBI Taxonomy" id="206669"/>
    <lineage>
        <taxon>Eukaryota</taxon>
        <taxon>Metazoa</taxon>
        <taxon>Echinodermata</taxon>
        <taxon>Eleutherozoa</taxon>
        <taxon>Echinozoa</taxon>
        <taxon>Holothuroidea</taxon>
        <taxon>Aspidochirotacea</taxon>
        <taxon>Aspidochirotida</taxon>
        <taxon>Holothuriidae</taxon>
        <taxon>Holothuria</taxon>
    </lineage>
</organism>
<feature type="domain" description="Fibrinogen C-terminal" evidence="4">
    <location>
        <begin position="247"/>
        <end position="473"/>
    </location>
</feature>
<dbReference type="SMART" id="SM00186">
    <property type="entry name" value="FBG"/>
    <property type="match status" value="2"/>
</dbReference>
<dbReference type="InterPro" id="IPR036056">
    <property type="entry name" value="Fibrinogen-like_C"/>
</dbReference>
<dbReference type="InterPro" id="IPR050373">
    <property type="entry name" value="Fibrinogen_C-term_domain"/>
</dbReference>
<keyword evidence="6" id="KW-1185">Reference proteome</keyword>
<dbReference type="AlphaFoldDB" id="A0A9Q1BWU7"/>
<feature type="signal peptide" evidence="2">
    <location>
        <begin position="1"/>
        <end position="25"/>
    </location>
</feature>
<evidence type="ECO:0000313" key="5">
    <source>
        <dbReference type="EMBL" id="KAJ8034011.1"/>
    </source>
</evidence>
<evidence type="ECO:0000259" key="4">
    <source>
        <dbReference type="PROSITE" id="PS51406"/>
    </source>
</evidence>
<dbReference type="PROSITE" id="PS51406">
    <property type="entry name" value="FIBRINOGEN_C_2"/>
    <property type="match status" value="2"/>
</dbReference>
<accession>A0A9Q1BWU7</accession>
<feature type="chain" id="PRO_5040118512" evidence="2">
    <location>
        <begin position="26"/>
        <end position="473"/>
    </location>
</feature>
<evidence type="ECO:0000313" key="6">
    <source>
        <dbReference type="Proteomes" id="UP001152320"/>
    </source>
</evidence>
<keyword evidence="1" id="KW-0245">EGF-like domain</keyword>
<dbReference type="Pfam" id="PF00147">
    <property type="entry name" value="Fibrinogen_C"/>
    <property type="match status" value="2"/>
</dbReference>
<reference evidence="5" key="1">
    <citation type="submission" date="2021-10" db="EMBL/GenBank/DDBJ databases">
        <title>Tropical sea cucumber genome reveals ecological adaptation and Cuvierian tubules defense mechanism.</title>
        <authorList>
            <person name="Chen T."/>
        </authorList>
    </citation>
    <scope>NUCLEOTIDE SEQUENCE</scope>
    <source>
        <strain evidence="5">Nanhai2018</strain>
        <tissue evidence="5">Muscle</tissue>
    </source>
</reference>
<dbReference type="PROSITE" id="PS01186">
    <property type="entry name" value="EGF_2"/>
    <property type="match status" value="1"/>
</dbReference>
<dbReference type="CDD" id="cd00087">
    <property type="entry name" value="FReD"/>
    <property type="match status" value="1"/>
</dbReference>